<evidence type="ECO:0000313" key="1">
    <source>
        <dbReference type="EMBL" id="GLR13239.1"/>
    </source>
</evidence>
<name>A0ABQ5YES4_9NEIS</name>
<keyword evidence="2" id="KW-1185">Reference proteome</keyword>
<dbReference type="Proteomes" id="UP001156706">
    <property type="component" value="Unassembled WGS sequence"/>
</dbReference>
<evidence type="ECO:0000313" key="2">
    <source>
        <dbReference type="Proteomes" id="UP001156706"/>
    </source>
</evidence>
<comment type="caution">
    <text evidence="1">The sequence shown here is derived from an EMBL/GenBank/DDBJ whole genome shotgun (WGS) entry which is preliminary data.</text>
</comment>
<dbReference type="RefSeq" id="WP_284196347.1">
    <property type="nucleotide sequence ID" value="NZ_BSOG01000002.1"/>
</dbReference>
<protein>
    <submittedName>
        <fullName evidence="1">Uncharacterized protein</fullName>
    </submittedName>
</protein>
<sequence length="99" mass="10974">MNFQIGTPSGSEIAAATDDNIDVLVDLEDGRRYAATFFTVDNLRTIMKRHRDSGECAEGTYIWAVDMIVVESISVDVIRRTVADLIATGEIESCCCRIR</sequence>
<accession>A0ABQ5YES4</accession>
<organism evidence="1 2">
    <name type="scientific">Chitinimonas prasina</name>
    <dbReference type="NCBI Taxonomy" id="1434937"/>
    <lineage>
        <taxon>Bacteria</taxon>
        <taxon>Pseudomonadati</taxon>
        <taxon>Pseudomonadota</taxon>
        <taxon>Betaproteobacteria</taxon>
        <taxon>Neisseriales</taxon>
        <taxon>Chitinibacteraceae</taxon>
        <taxon>Chitinimonas</taxon>
    </lineage>
</organism>
<gene>
    <name evidence="1" type="ORF">GCM10007907_20290</name>
</gene>
<proteinExistence type="predicted"/>
<reference evidence="2" key="1">
    <citation type="journal article" date="2019" name="Int. J. Syst. Evol. Microbiol.">
        <title>The Global Catalogue of Microorganisms (GCM) 10K type strain sequencing project: providing services to taxonomists for standard genome sequencing and annotation.</title>
        <authorList>
            <consortium name="The Broad Institute Genomics Platform"/>
            <consortium name="The Broad Institute Genome Sequencing Center for Infectious Disease"/>
            <person name="Wu L."/>
            <person name="Ma J."/>
        </authorList>
    </citation>
    <scope>NUCLEOTIDE SEQUENCE [LARGE SCALE GENOMIC DNA]</scope>
    <source>
        <strain evidence="2">NBRC 110044</strain>
    </source>
</reference>
<dbReference type="EMBL" id="BSOG01000002">
    <property type="protein sequence ID" value="GLR13239.1"/>
    <property type="molecule type" value="Genomic_DNA"/>
</dbReference>